<dbReference type="Gene3D" id="3.30.360.10">
    <property type="entry name" value="Dihydrodipicolinate Reductase, domain 2"/>
    <property type="match status" value="1"/>
</dbReference>
<evidence type="ECO:0000313" key="3">
    <source>
        <dbReference type="EMBL" id="QDU88780.1"/>
    </source>
</evidence>
<dbReference type="AlphaFoldDB" id="A0A518DBD3"/>
<reference evidence="3 4" key="1">
    <citation type="submission" date="2019-02" db="EMBL/GenBank/DDBJ databases">
        <title>Deep-cultivation of Planctomycetes and their phenomic and genomic characterization uncovers novel biology.</title>
        <authorList>
            <person name="Wiegand S."/>
            <person name="Jogler M."/>
            <person name="Boedeker C."/>
            <person name="Pinto D."/>
            <person name="Vollmers J."/>
            <person name="Rivas-Marin E."/>
            <person name="Kohn T."/>
            <person name="Peeters S.H."/>
            <person name="Heuer A."/>
            <person name="Rast P."/>
            <person name="Oberbeckmann S."/>
            <person name="Bunk B."/>
            <person name="Jeske O."/>
            <person name="Meyerdierks A."/>
            <person name="Storesund J.E."/>
            <person name="Kallscheuer N."/>
            <person name="Luecker S."/>
            <person name="Lage O.M."/>
            <person name="Pohl T."/>
            <person name="Merkel B.J."/>
            <person name="Hornburger P."/>
            <person name="Mueller R.-W."/>
            <person name="Bruemmer F."/>
            <person name="Labrenz M."/>
            <person name="Spormann A.M."/>
            <person name="Op den Camp H."/>
            <person name="Overmann J."/>
            <person name="Amann R."/>
            <person name="Jetten M.S.M."/>
            <person name="Mascher T."/>
            <person name="Medema M.H."/>
            <person name="Devos D.P."/>
            <person name="Kaster A.-K."/>
            <person name="Ovreas L."/>
            <person name="Rohde M."/>
            <person name="Galperin M.Y."/>
            <person name="Jogler C."/>
        </authorList>
    </citation>
    <scope>NUCLEOTIDE SEQUENCE [LARGE SCALE GENOMIC DNA]</scope>
    <source>
        <strain evidence="3 4">Pla175</strain>
    </source>
</reference>
<keyword evidence="1" id="KW-1133">Transmembrane helix</keyword>
<dbReference type="GO" id="GO:0000166">
    <property type="term" value="F:nucleotide binding"/>
    <property type="evidence" value="ECO:0007669"/>
    <property type="project" value="InterPro"/>
</dbReference>
<proteinExistence type="predicted"/>
<dbReference type="SUPFAM" id="SSF51735">
    <property type="entry name" value="NAD(P)-binding Rossmann-fold domains"/>
    <property type="match status" value="1"/>
</dbReference>
<dbReference type="SUPFAM" id="SSF55347">
    <property type="entry name" value="Glyceraldehyde-3-phosphate dehydrogenase-like, C-terminal domain"/>
    <property type="match status" value="1"/>
</dbReference>
<dbReference type="EC" id="1.-.-.-" evidence="3"/>
<dbReference type="InterPro" id="IPR000683">
    <property type="entry name" value="Gfo/Idh/MocA-like_OxRdtase_N"/>
</dbReference>
<dbReference type="KEGG" id="pnd:Pla175_21630"/>
<dbReference type="PANTHER" id="PTHR43818">
    <property type="entry name" value="BCDNA.GH03377"/>
    <property type="match status" value="1"/>
</dbReference>
<dbReference type="RefSeq" id="WP_145284089.1">
    <property type="nucleotide sequence ID" value="NZ_CP036291.1"/>
</dbReference>
<dbReference type="EMBL" id="CP036291">
    <property type="protein sequence ID" value="QDU88780.1"/>
    <property type="molecule type" value="Genomic_DNA"/>
</dbReference>
<keyword evidence="1" id="KW-0812">Transmembrane</keyword>
<sequence length="595" mass="65435">MNLTDEEKKIGKDNYNNVLGATRRDFLLTLAGAGVVTGGGLGAAYFNYKTNLPDRLRVGIIGTGDEGNVLIGALNPEVVDVVAIADIRPYNVHRAFHGHYGVSARPGLNSVYGWKSQDEAEKHVKIYRDNYEDLIADKDVEAVIIALPLWLHHPAAIKAMRAGKHVLTEKLMAWNIAQCKEMARVADETGLLLSTGHQRHYSVLYDNARDTVHRGVIGDVHAIQAQWHRGNLPGKDSWSPTIPKKPMAEDALRAGLSAAAKLGKPAEQAYKEEFILQYELMRWKEDLAKKVKENSIKPSDIEKVQAKIAEREKQIEDWQVDAAKHGYTSASSPSGYQRSALEELIRWRLWNRTGGGLMAELGSHQLDASGIFISSQFEERDGEHQKVNPLCVSGVGVRSLFPDDREVDDHVHCAYEYPGKGYFENNDPASGKVADANKKVVVSYSSINGNGFGGYGETVLGTNGTLLLLNEQETLLYAGAKTSTSVTVNEKDALVDSYETGGGVAVGVAQEVAKAPSRGYQEEIEHWAWCIREGEPATTLHCYPKVALGDAVIALTSNIAMRDQKRIEFNPDWFDWKSDATPDGSKPRKASDVKA</sequence>
<keyword evidence="1" id="KW-0472">Membrane</keyword>
<dbReference type="GO" id="GO:0016491">
    <property type="term" value="F:oxidoreductase activity"/>
    <property type="evidence" value="ECO:0007669"/>
    <property type="project" value="UniProtKB-KW"/>
</dbReference>
<name>A0A518DBD3_9BACT</name>
<dbReference type="OrthoDB" id="9792935at2"/>
<evidence type="ECO:0000256" key="1">
    <source>
        <dbReference type="SAM" id="Phobius"/>
    </source>
</evidence>
<evidence type="ECO:0000259" key="2">
    <source>
        <dbReference type="Pfam" id="PF01408"/>
    </source>
</evidence>
<dbReference type="Pfam" id="PF01408">
    <property type="entry name" value="GFO_IDH_MocA"/>
    <property type="match status" value="1"/>
</dbReference>
<gene>
    <name evidence="3" type="primary">yvaA</name>
    <name evidence="3" type="ORF">Pla175_21630</name>
</gene>
<accession>A0A518DBD3</accession>
<feature type="transmembrane region" description="Helical" evidence="1">
    <location>
        <begin position="26"/>
        <end position="48"/>
    </location>
</feature>
<dbReference type="PANTHER" id="PTHR43818:SF12">
    <property type="entry name" value="NADH-DEPENDENT DEHYDROGENASE-RELATED"/>
    <property type="match status" value="1"/>
</dbReference>
<evidence type="ECO:0000313" key="4">
    <source>
        <dbReference type="Proteomes" id="UP000317429"/>
    </source>
</evidence>
<dbReference type="InterPro" id="IPR036291">
    <property type="entry name" value="NAD(P)-bd_dom_sf"/>
</dbReference>
<feature type="domain" description="Gfo/Idh/MocA-like oxidoreductase N-terminal" evidence="2">
    <location>
        <begin position="56"/>
        <end position="197"/>
    </location>
</feature>
<keyword evidence="4" id="KW-1185">Reference proteome</keyword>
<dbReference type="Proteomes" id="UP000317429">
    <property type="component" value="Chromosome"/>
</dbReference>
<dbReference type="Gene3D" id="3.40.50.720">
    <property type="entry name" value="NAD(P)-binding Rossmann-like Domain"/>
    <property type="match status" value="1"/>
</dbReference>
<protein>
    <submittedName>
        <fullName evidence="3">Putative oxidoreductase YvaA</fullName>
        <ecNumber evidence="3">1.-.-.-</ecNumber>
    </submittedName>
</protein>
<organism evidence="3 4">
    <name type="scientific">Pirellulimonas nuda</name>
    <dbReference type="NCBI Taxonomy" id="2528009"/>
    <lineage>
        <taxon>Bacteria</taxon>
        <taxon>Pseudomonadati</taxon>
        <taxon>Planctomycetota</taxon>
        <taxon>Planctomycetia</taxon>
        <taxon>Pirellulales</taxon>
        <taxon>Lacipirellulaceae</taxon>
        <taxon>Pirellulimonas</taxon>
    </lineage>
</organism>
<dbReference type="InterPro" id="IPR050463">
    <property type="entry name" value="Gfo/Idh/MocA_oxidrdct_glycsds"/>
</dbReference>
<keyword evidence="3" id="KW-0560">Oxidoreductase</keyword>